<evidence type="ECO:0000256" key="1">
    <source>
        <dbReference type="SAM" id="Phobius"/>
    </source>
</evidence>
<feature type="transmembrane region" description="Helical" evidence="1">
    <location>
        <begin position="173"/>
        <end position="192"/>
    </location>
</feature>
<dbReference type="InterPro" id="IPR000340">
    <property type="entry name" value="Dual-sp_phosphatase_cat-dom"/>
</dbReference>
<dbReference type="Proteomes" id="UP000068603">
    <property type="component" value="Unassembled WGS sequence"/>
</dbReference>
<keyword evidence="1" id="KW-0472">Membrane</keyword>
<feature type="transmembrane region" description="Helical" evidence="1">
    <location>
        <begin position="238"/>
        <end position="255"/>
    </location>
</feature>
<feature type="transmembrane region" description="Helical" evidence="1">
    <location>
        <begin position="70"/>
        <end position="93"/>
    </location>
</feature>
<dbReference type="InterPro" id="IPR029021">
    <property type="entry name" value="Prot-tyrosine_phosphatase-like"/>
</dbReference>
<dbReference type="Pfam" id="PF00782">
    <property type="entry name" value="DSPc"/>
    <property type="match status" value="1"/>
</dbReference>
<dbReference type="AlphaFoldDB" id="A0A108LET0"/>
<name>A0A108LET0_9BURK</name>
<organism evidence="3">
    <name type="scientific">Burkholderia stagnalis</name>
    <dbReference type="NCBI Taxonomy" id="1503054"/>
    <lineage>
        <taxon>Bacteria</taxon>
        <taxon>Pseudomonadati</taxon>
        <taxon>Pseudomonadota</taxon>
        <taxon>Betaproteobacteria</taxon>
        <taxon>Burkholderiales</taxon>
        <taxon>Burkholderiaceae</taxon>
        <taxon>Burkholderia</taxon>
        <taxon>Burkholderia cepacia complex</taxon>
    </lineage>
</organism>
<accession>A0A108LET0</accession>
<dbReference type="InterPro" id="IPR020422">
    <property type="entry name" value="TYR_PHOSPHATASE_DUAL_dom"/>
</dbReference>
<dbReference type="EMBL" id="LPHB01000025">
    <property type="protein sequence ID" value="KWA66047.1"/>
    <property type="molecule type" value="Genomic_DNA"/>
</dbReference>
<feature type="domain" description="Tyrosine specific protein phosphatases" evidence="2">
    <location>
        <begin position="385"/>
        <end position="454"/>
    </location>
</feature>
<dbReference type="SUPFAM" id="SSF52799">
    <property type="entry name" value="(Phosphotyrosine protein) phosphatases II"/>
    <property type="match status" value="1"/>
</dbReference>
<dbReference type="STRING" id="1503054.WT74_07010"/>
<feature type="transmembrane region" description="Helical" evidence="1">
    <location>
        <begin position="198"/>
        <end position="217"/>
    </location>
</feature>
<dbReference type="PANTHER" id="PTHR47216:SF4">
    <property type="entry name" value="OS01G0859400 PROTEIN"/>
    <property type="match status" value="1"/>
</dbReference>
<protein>
    <submittedName>
        <fullName evidence="3">Serine/threonine protein phosphatase</fullName>
    </submittedName>
</protein>
<evidence type="ECO:0000313" key="3">
    <source>
        <dbReference type="EMBL" id="KWA66047.1"/>
    </source>
</evidence>
<feature type="transmembrane region" description="Helical" evidence="1">
    <location>
        <begin position="30"/>
        <end position="50"/>
    </location>
</feature>
<feature type="transmembrane region" description="Helical" evidence="1">
    <location>
        <begin position="105"/>
        <end position="125"/>
    </location>
</feature>
<dbReference type="PANTHER" id="PTHR47216">
    <property type="match status" value="1"/>
</dbReference>
<comment type="caution">
    <text evidence="3">The sequence shown here is derived from an EMBL/GenBank/DDBJ whole genome shotgun (WGS) entry which is preliminary data.</text>
</comment>
<feature type="transmembrane region" description="Helical" evidence="1">
    <location>
        <begin position="148"/>
        <end position="166"/>
    </location>
</feature>
<evidence type="ECO:0000313" key="4">
    <source>
        <dbReference type="Proteomes" id="UP000068603"/>
    </source>
</evidence>
<proteinExistence type="predicted"/>
<dbReference type="SMART" id="SM00195">
    <property type="entry name" value="DSPc"/>
    <property type="match status" value="1"/>
</dbReference>
<dbReference type="InterPro" id="IPR000387">
    <property type="entry name" value="Tyr_Pase_dom"/>
</dbReference>
<feature type="transmembrane region" description="Helical" evidence="1">
    <location>
        <begin position="261"/>
        <end position="281"/>
    </location>
</feature>
<sequence>MGELGGRARGLAAQAPAAAGARDASLALRVGWLAAMGAVFFSTYGFANWLAARRDAVPTFAFGWEHSIPFVPWTIVPYWSIDLLYALSFLFWARRDDLLDHVKRLLTVQLISVACFVAWPLRFGFERPDAGGVAGALFTLLMGFDKPFNQAPSLHIGLLVVLWAVYAKHLRGTLARAVLHAWFAAIGVSVLTTYQHHVIDVPTGAAVGCLALFLFPLRDAAGRLPGADAAPSAAGRALARRYALGAGIAALVALACIPHAAGWALAAGWGALALACVAWIYRRGAPSAFQKRADGRFAPFMRLLFAPTIAGAFVNSRAWTFRNPAPARIDERVSIGRAPTARELRKNGFTGLVDLTAEMPRWAAADASLAYVSVPQLDLVAPTALQLQQAVAALERLHGEGRDVLVCCALGYGRSVLCAAAWLALRRGLTDARDALAAVRAARPRAVWSGEGVAVLQHWIDRRAAGDA</sequence>
<dbReference type="CDD" id="cd03386">
    <property type="entry name" value="PAP2_Aur1_like"/>
    <property type="match status" value="1"/>
</dbReference>
<evidence type="ECO:0000259" key="2">
    <source>
        <dbReference type="PROSITE" id="PS50056"/>
    </source>
</evidence>
<dbReference type="PROSITE" id="PS50056">
    <property type="entry name" value="TYR_PHOSPHATASE_2"/>
    <property type="match status" value="1"/>
</dbReference>
<dbReference type="Gene3D" id="3.90.190.10">
    <property type="entry name" value="Protein tyrosine phosphatase superfamily"/>
    <property type="match status" value="1"/>
</dbReference>
<gene>
    <name evidence="3" type="ORF">WT44_07375</name>
</gene>
<dbReference type="RefSeq" id="WP_060149767.1">
    <property type="nucleotide sequence ID" value="NZ_LPGD01000073.1"/>
</dbReference>
<reference evidence="3 4" key="1">
    <citation type="submission" date="2015-11" db="EMBL/GenBank/DDBJ databases">
        <title>Expanding the genomic diversity of Burkholderia species for the development of highly accurate diagnostics.</title>
        <authorList>
            <person name="Sahl J."/>
            <person name="Keim P."/>
            <person name="Wagner D."/>
        </authorList>
    </citation>
    <scope>NUCLEOTIDE SEQUENCE [LARGE SCALE GENOMIC DNA]</scope>
    <source>
        <strain evidence="3 4">MSMB1960WGS</strain>
    </source>
</reference>
<keyword evidence="1" id="KW-0812">Transmembrane</keyword>
<keyword evidence="1" id="KW-1133">Transmembrane helix</keyword>